<gene>
    <name evidence="2" type="ORF">E2C01_034101</name>
</gene>
<keyword evidence="3" id="KW-1185">Reference proteome</keyword>
<organism evidence="2 3">
    <name type="scientific">Portunus trituberculatus</name>
    <name type="common">Swimming crab</name>
    <name type="synonym">Neptunus trituberculatus</name>
    <dbReference type="NCBI Taxonomy" id="210409"/>
    <lineage>
        <taxon>Eukaryota</taxon>
        <taxon>Metazoa</taxon>
        <taxon>Ecdysozoa</taxon>
        <taxon>Arthropoda</taxon>
        <taxon>Crustacea</taxon>
        <taxon>Multicrustacea</taxon>
        <taxon>Malacostraca</taxon>
        <taxon>Eumalacostraca</taxon>
        <taxon>Eucarida</taxon>
        <taxon>Decapoda</taxon>
        <taxon>Pleocyemata</taxon>
        <taxon>Brachyura</taxon>
        <taxon>Eubrachyura</taxon>
        <taxon>Portunoidea</taxon>
        <taxon>Portunidae</taxon>
        <taxon>Portuninae</taxon>
        <taxon>Portunus</taxon>
    </lineage>
</organism>
<dbReference type="AlphaFoldDB" id="A0A5B7EZN1"/>
<proteinExistence type="predicted"/>
<evidence type="ECO:0000313" key="3">
    <source>
        <dbReference type="Proteomes" id="UP000324222"/>
    </source>
</evidence>
<evidence type="ECO:0000313" key="2">
    <source>
        <dbReference type="EMBL" id="MPC40540.1"/>
    </source>
</evidence>
<evidence type="ECO:0000256" key="1">
    <source>
        <dbReference type="SAM" id="MobiDB-lite"/>
    </source>
</evidence>
<dbReference type="Proteomes" id="UP000324222">
    <property type="component" value="Unassembled WGS sequence"/>
</dbReference>
<sequence length="77" mass="8230">MPNKPALPRGGADEGATSSSLHYSVLSFITAHQLTQRAPVAPSDAAAERIPGTNPRQTNRHTQLFPPRKLNLCAALD</sequence>
<feature type="region of interest" description="Disordered" evidence="1">
    <location>
        <begin position="36"/>
        <end position="69"/>
    </location>
</feature>
<comment type="caution">
    <text evidence="2">The sequence shown here is derived from an EMBL/GenBank/DDBJ whole genome shotgun (WGS) entry which is preliminary data.</text>
</comment>
<dbReference type="EMBL" id="VSRR010004724">
    <property type="protein sequence ID" value="MPC40540.1"/>
    <property type="molecule type" value="Genomic_DNA"/>
</dbReference>
<reference evidence="2 3" key="1">
    <citation type="submission" date="2019-05" db="EMBL/GenBank/DDBJ databases">
        <title>Another draft genome of Portunus trituberculatus and its Hox gene families provides insights of decapod evolution.</title>
        <authorList>
            <person name="Jeong J.-H."/>
            <person name="Song I."/>
            <person name="Kim S."/>
            <person name="Choi T."/>
            <person name="Kim D."/>
            <person name="Ryu S."/>
            <person name="Kim W."/>
        </authorList>
    </citation>
    <scope>NUCLEOTIDE SEQUENCE [LARGE SCALE GENOMIC DNA]</scope>
    <source>
        <tissue evidence="2">Muscle</tissue>
    </source>
</reference>
<protein>
    <submittedName>
        <fullName evidence="2">Uncharacterized protein</fullName>
    </submittedName>
</protein>
<name>A0A5B7EZN1_PORTR</name>
<accession>A0A5B7EZN1</accession>